<protein>
    <submittedName>
        <fullName evidence="1">Uncharacterized protein</fullName>
    </submittedName>
</protein>
<sequence length="252" mass="29889">MANVEDYVCNKGRIPPYPWQIFNFNIYDEEAFSSNIAHVWKFALESHYRLNSHHPEHCLPMDELSKKELLCDLLGSQLGCQWKSGLRQNWKIEHAANVCKHWPNWDIVKDLYKGHFENQNVSSERWPSNIFCNEKCCFIIWLRCLLHKKISFETFVTGLYSFKCVKYYIEDLQWHQYAVSYVCDQLFNGDKELKKKINIHDQDKWDAFMIAAYVLKFIFNTETVTIDEHFKSLSMDGLINEIADRGLKALNE</sequence>
<accession>A0A8X6HZE9</accession>
<evidence type="ECO:0000313" key="2">
    <source>
        <dbReference type="Proteomes" id="UP000887116"/>
    </source>
</evidence>
<keyword evidence="2" id="KW-1185">Reference proteome</keyword>
<dbReference type="InterPro" id="IPR043721">
    <property type="entry name" value="DUF5662"/>
</dbReference>
<dbReference type="OrthoDB" id="10416924at2759"/>
<organism evidence="1 2">
    <name type="scientific">Trichonephila clavata</name>
    <name type="common">Joro spider</name>
    <name type="synonym">Nephila clavata</name>
    <dbReference type="NCBI Taxonomy" id="2740835"/>
    <lineage>
        <taxon>Eukaryota</taxon>
        <taxon>Metazoa</taxon>
        <taxon>Ecdysozoa</taxon>
        <taxon>Arthropoda</taxon>
        <taxon>Chelicerata</taxon>
        <taxon>Arachnida</taxon>
        <taxon>Araneae</taxon>
        <taxon>Araneomorphae</taxon>
        <taxon>Entelegynae</taxon>
        <taxon>Araneoidea</taxon>
        <taxon>Nephilidae</taxon>
        <taxon>Trichonephila</taxon>
    </lineage>
</organism>
<gene>
    <name evidence="1" type="primary">AVEN_167043_1</name>
    <name evidence="1" type="ORF">TNCT_455531</name>
</gene>
<dbReference type="AlphaFoldDB" id="A0A8X6HZE9"/>
<dbReference type="EMBL" id="BMAO01019750">
    <property type="protein sequence ID" value="GFR32553.1"/>
    <property type="molecule type" value="Genomic_DNA"/>
</dbReference>
<comment type="caution">
    <text evidence="1">The sequence shown here is derived from an EMBL/GenBank/DDBJ whole genome shotgun (WGS) entry which is preliminary data.</text>
</comment>
<evidence type="ECO:0000313" key="1">
    <source>
        <dbReference type="EMBL" id="GFR32553.1"/>
    </source>
</evidence>
<proteinExistence type="predicted"/>
<name>A0A8X6HZE9_TRICU</name>
<dbReference type="Pfam" id="PF18907">
    <property type="entry name" value="DUF5662"/>
    <property type="match status" value="1"/>
</dbReference>
<dbReference type="Proteomes" id="UP000887116">
    <property type="component" value="Unassembled WGS sequence"/>
</dbReference>
<reference evidence="1" key="1">
    <citation type="submission" date="2020-07" db="EMBL/GenBank/DDBJ databases">
        <title>Multicomponent nature underlies the extraordinary mechanical properties of spider dragline silk.</title>
        <authorList>
            <person name="Kono N."/>
            <person name="Nakamura H."/>
            <person name="Mori M."/>
            <person name="Yoshida Y."/>
            <person name="Ohtoshi R."/>
            <person name="Malay A.D."/>
            <person name="Moran D.A.P."/>
            <person name="Tomita M."/>
            <person name="Numata K."/>
            <person name="Arakawa K."/>
        </authorList>
    </citation>
    <scope>NUCLEOTIDE SEQUENCE</scope>
</reference>